<name>A0A9D3M2V7_ANGAN</name>
<comment type="similarity">
    <text evidence="2">Belongs to the PGAP2 family.</text>
</comment>
<evidence type="ECO:0000256" key="2">
    <source>
        <dbReference type="ARBA" id="ARBA00007414"/>
    </source>
</evidence>
<keyword evidence="6" id="KW-0333">Golgi apparatus</keyword>
<evidence type="ECO:0000256" key="9">
    <source>
        <dbReference type="ARBA" id="ARBA00093632"/>
    </source>
</evidence>
<organism evidence="13 14">
    <name type="scientific">Anguilla anguilla</name>
    <name type="common">European freshwater eel</name>
    <name type="synonym">Muraena anguilla</name>
    <dbReference type="NCBI Taxonomy" id="7936"/>
    <lineage>
        <taxon>Eukaryota</taxon>
        <taxon>Metazoa</taxon>
        <taxon>Chordata</taxon>
        <taxon>Craniata</taxon>
        <taxon>Vertebrata</taxon>
        <taxon>Euteleostomi</taxon>
        <taxon>Actinopterygii</taxon>
        <taxon>Neopterygii</taxon>
        <taxon>Teleostei</taxon>
        <taxon>Anguilliformes</taxon>
        <taxon>Anguillidae</taxon>
        <taxon>Anguilla</taxon>
    </lineage>
</organism>
<dbReference type="InterPro" id="IPR039545">
    <property type="entry name" value="PGAP2"/>
</dbReference>
<evidence type="ECO:0000313" key="14">
    <source>
        <dbReference type="Proteomes" id="UP001044222"/>
    </source>
</evidence>
<comment type="function">
    <text evidence="8">Involved in the fatty acid remodeling steps of GPI-anchor maturation where the unsaturated acyl chain at sn-2 of inositol phosphate is replaced by a saturated stearoyl chain. May catalyze the second step of the fatty acid remodeling, by reacylating a lyso-GPI intermediate at sn-2 of inositol phosphate by a saturated chain. The fatty acid remodeling steps is critical for the integration of GPI-APs into lipid rafts.</text>
</comment>
<evidence type="ECO:0000256" key="5">
    <source>
        <dbReference type="ARBA" id="ARBA00022989"/>
    </source>
</evidence>
<feature type="transmembrane region" description="Helical" evidence="11">
    <location>
        <begin position="185"/>
        <end position="203"/>
    </location>
</feature>
<evidence type="ECO:0000259" key="12">
    <source>
        <dbReference type="Pfam" id="PF10277"/>
    </source>
</evidence>
<feature type="transmembrane region" description="Helical" evidence="11">
    <location>
        <begin position="110"/>
        <end position="132"/>
    </location>
</feature>
<keyword evidence="7 11" id="KW-0472">Membrane</keyword>
<evidence type="ECO:0000256" key="11">
    <source>
        <dbReference type="SAM" id="Phobius"/>
    </source>
</evidence>
<evidence type="ECO:0000256" key="10">
    <source>
        <dbReference type="ARBA" id="ARBA00093676"/>
    </source>
</evidence>
<keyword evidence="3" id="KW-0337">GPI-anchor biosynthesis</keyword>
<dbReference type="GO" id="GO:0000139">
    <property type="term" value="C:Golgi membrane"/>
    <property type="evidence" value="ECO:0007669"/>
    <property type="project" value="UniProtKB-SubCell"/>
</dbReference>
<keyword evidence="14" id="KW-1185">Reference proteome</keyword>
<accession>A0A9D3M2V7</accession>
<comment type="caution">
    <text evidence="13">The sequence shown here is derived from an EMBL/GenBank/DDBJ whole genome shotgun (WGS) entry which is preliminary data.</text>
</comment>
<feature type="transmembrane region" description="Helical" evidence="11">
    <location>
        <begin position="74"/>
        <end position="98"/>
    </location>
</feature>
<evidence type="ECO:0000256" key="1">
    <source>
        <dbReference type="ARBA" id="ARBA00004653"/>
    </source>
</evidence>
<feature type="domain" description="CWH43-like N-terminal" evidence="12">
    <location>
        <begin position="21"/>
        <end position="239"/>
    </location>
</feature>
<dbReference type="InterPro" id="IPR019402">
    <property type="entry name" value="CWH43_N"/>
</dbReference>
<keyword evidence="5 11" id="KW-1133">Transmembrane helix</keyword>
<comment type="subcellular location">
    <subcellularLocation>
        <location evidence="1">Golgi apparatus membrane</location>
        <topology evidence="1">Multi-pass membrane protein</topology>
    </subcellularLocation>
</comment>
<proteinExistence type="inferred from homology"/>
<evidence type="ECO:0000256" key="7">
    <source>
        <dbReference type="ARBA" id="ARBA00023136"/>
    </source>
</evidence>
<evidence type="ECO:0000256" key="8">
    <source>
        <dbReference type="ARBA" id="ARBA00093421"/>
    </source>
</evidence>
<dbReference type="EMBL" id="JAFIRN010000013">
    <property type="protein sequence ID" value="KAG5837533.1"/>
    <property type="molecule type" value="Genomic_DNA"/>
</dbReference>
<dbReference type="GO" id="GO:0005789">
    <property type="term" value="C:endoplasmic reticulum membrane"/>
    <property type="evidence" value="ECO:0007669"/>
    <property type="project" value="TreeGrafter"/>
</dbReference>
<dbReference type="AlphaFoldDB" id="A0A9D3M2V7"/>
<evidence type="ECO:0000256" key="6">
    <source>
        <dbReference type="ARBA" id="ARBA00023034"/>
    </source>
</evidence>
<feature type="transmembrane region" description="Helical" evidence="11">
    <location>
        <begin position="144"/>
        <end position="164"/>
    </location>
</feature>
<dbReference type="PANTHER" id="PTHR12892">
    <property type="entry name" value="FGF RECEPTOR ACTIVATING PROTEIN 1"/>
    <property type="match status" value="1"/>
</dbReference>
<dbReference type="Pfam" id="PF10277">
    <property type="entry name" value="Frag1"/>
    <property type="match status" value="1"/>
</dbReference>
<dbReference type="Proteomes" id="UP001044222">
    <property type="component" value="Chromosome 13"/>
</dbReference>
<evidence type="ECO:0000313" key="13">
    <source>
        <dbReference type="EMBL" id="KAG5837533.1"/>
    </source>
</evidence>
<dbReference type="PANTHER" id="PTHR12892:SF11">
    <property type="entry name" value="POST-GPI ATTACHMENT TO PROTEINS FACTOR 2"/>
    <property type="match status" value="1"/>
</dbReference>
<evidence type="ECO:0000256" key="4">
    <source>
        <dbReference type="ARBA" id="ARBA00022692"/>
    </source>
</evidence>
<sequence length="253" mass="29045">MIPSPYGLDRDRPFVRLRFTTFITGTVALPLLGLTSCIFVSCFFHFENAMETHCQVPNYLPSISASIGLTPERYIWRFCIGLHCAPRFFVAVAYFNFYRRSFTKNVVATLLCYLGLICAFSENTGLLLLTYVSSNETYTIHKKGFMVFVGSALVHMGITCWLWNVIEVYSGGRELLKSYRWKKRLCVSSVILCTAAGAFFWRHNKYCEAGIYTLFALCEYLMVLCNMAFHLTAFWDFGHTDVMIATPPEEKRF</sequence>
<keyword evidence="4 11" id="KW-0812">Transmembrane</keyword>
<protein>
    <recommendedName>
        <fullName evidence="9">Acyltransferase PGAP2</fullName>
    </recommendedName>
    <alternativeName>
        <fullName evidence="10">Post-GPI attachment to proteins factor 2</fullName>
    </alternativeName>
</protein>
<dbReference type="GO" id="GO:0006506">
    <property type="term" value="P:GPI anchor biosynthetic process"/>
    <property type="evidence" value="ECO:0007669"/>
    <property type="project" value="UniProtKB-KW"/>
</dbReference>
<evidence type="ECO:0000256" key="3">
    <source>
        <dbReference type="ARBA" id="ARBA00022502"/>
    </source>
</evidence>
<feature type="transmembrane region" description="Helical" evidence="11">
    <location>
        <begin position="21"/>
        <end position="46"/>
    </location>
</feature>
<feature type="transmembrane region" description="Helical" evidence="11">
    <location>
        <begin position="209"/>
        <end position="229"/>
    </location>
</feature>
<reference evidence="13" key="1">
    <citation type="submission" date="2021-01" db="EMBL/GenBank/DDBJ databases">
        <title>A chromosome-scale assembly of European eel, Anguilla anguilla.</title>
        <authorList>
            <person name="Henkel C."/>
            <person name="Jong-Raadsen S.A."/>
            <person name="Dufour S."/>
            <person name="Weltzien F.-A."/>
            <person name="Palstra A.P."/>
            <person name="Pelster B."/>
            <person name="Spaink H.P."/>
            <person name="Van Den Thillart G.E."/>
            <person name="Jansen H."/>
            <person name="Zahm M."/>
            <person name="Klopp C."/>
            <person name="Cedric C."/>
            <person name="Louis A."/>
            <person name="Berthelot C."/>
            <person name="Parey E."/>
            <person name="Roest Crollius H."/>
            <person name="Montfort J."/>
            <person name="Robinson-Rechavi M."/>
            <person name="Bucao C."/>
            <person name="Bouchez O."/>
            <person name="Gislard M."/>
            <person name="Lluch J."/>
            <person name="Milhes M."/>
            <person name="Lampietro C."/>
            <person name="Lopez Roques C."/>
            <person name="Donnadieu C."/>
            <person name="Braasch I."/>
            <person name="Desvignes T."/>
            <person name="Postlethwait J."/>
            <person name="Bobe J."/>
            <person name="Guiguen Y."/>
            <person name="Dirks R."/>
        </authorList>
    </citation>
    <scope>NUCLEOTIDE SEQUENCE</scope>
    <source>
        <strain evidence="13">Tag_6206</strain>
        <tissue evidence="13">Liver</tissue>
    </source>
</reference>
<gene>
    <name evidence="13" type="ORF">ANANG_G00240320</name>
</gene>